<evidence type="ECO:0000256" key="13">
    <source>
        <dbReference type="ARBA" id="ARBA00023157"/>
    </source>
</evidence>
<evidence type="ECO:0000256" key="14">
    <source>
        <dbReference type="ARBA" id="ARBA00023180"/>
    </source>
</evidence>
<evidence type="ECO:0000256" key="6">
    <source>
        <dbReference type="ARBA" id="ARBA00022692"/>
    </source>
</evidence>
<keyword evidence="13" id="KW-1015">Disulfide bond</keyword>
<keyword evidence="15" id="KW-0449">Lipoprotein</keyword>
<evidence type="ECO:0000256" key="7">
    <source>
        <dbReference type="ARBA" id="ARBA00022696"/>
    </source>
</evidence>
<dbReference type="InterPro" id="IPR050650">
    <property type="entry name" value="Type-II_Cytokine-TF_Rcpt"/>
</dbReference>
<evidence type="ECO:0000259" key="19">
    <source>
        <dbReference type="Pfam" id="PF09294"/>
    </source>
</evidence>
<evidence type="ECO:0000256" key="4">
    <source>
        <dbReference type="ARBA" id="ARBA00011184"/>
    </source>
</evidence>
<dbReference type="InterPro" id="IPR013783">
    <property type="entry name" value="Ig-like_fold"/>
</dbReference>
<dbReference type="Pfam" id="PF01108">
    <property type="entry name" value="Tissue_fac"/>
    <property type="match status" value="1"/>
</dbReference>
<feature type="transmembrane region" description="Helical" evidence="17">
    <location>
        <begin position="211"/>
        <end position="234"/>
    </location>
</feature>
<evidence type="ECO:0000256" key="16">
    <source>
        <dbReference type="ARBA" id="ARBA00031171"/>
    </source>
</evidence>
<comment type="caution">
    <text evidence="20">The sequence shown here is derived from an EMBL/GenBank/DDBJ whole genome shotgun (WGS) entry which is preliminary data.</text>
</comment>
<evidence type="ECO:0000259" key="18">
    <source>
        <dbReference type="Pfam" id="PF01108"/>
    </source>
</evidence>
<dbReference type="Gene3D" id="2.60.40.10">
    <property type="entry name" value="Immunoglobulins"/>
    <property type="match status" value="2"/>
</dbReference>
<dbReference type="InterPro" id="IPR001187">
    <property type="entry name" value="Tissue_factor"/>
</dbReference>
<keyword evidence="8" id="KW-0732">Signal</keyword>
<comment type="similarity">
    <text evidence="3">Belongs to the tissue factor family.</text>
</comment>
<feature type="domain" description="Fibronectin type-III" evidence="18">
    <location>
        <begin position="3"/>
        <end position="78"/>
    </location>
</feature>
<dbReference type="AlphaFoldDB" id="A0A8J6F9H2"/>
<dbReference type="PANTHER" id="PTHR20859">
    <property type="entry name" value="INTERFERON/INTERLEUKIN RECEPTOR"/>
    <property type="match status" value="1"/>
</dbReference>
<dbReference type="InterPro" id="IPR003961">
    <property type="entry name" value="FN3_dom"/>
</dbReference>
<protein>
    <recommendedName>
        <fullName evidence="5">Tissue factor</fullName>
    </recommendedName>
    <alternativeName>
        <fullName evidence="16">Coagulation factor III</fullName>
    </alternativeName>
</protein>
<evidence type="ECO:0000256" key="8">
    <source>
        <dbReference type="ARBA" id="ARBA00022729"/>
    </source>
</evidence>
<organism evidence="20 21">
    <name type="scientific">Eleutherodactylus coqui</name>
    <name type="common">Puerto Rican coqui</name>
    <dbReference type="NCBI Taxonomy" id="57060"/>
    <lineage>
        <taxon>Eukaryota</taxon>
        <taxon>Metazoa</taxon>
        <taxon>Chordata</taxon>
        <taxon>Craniata</taxon>
        <taxon>Vertebrata</taxon>
        <taxon>Euteleostomi</taxon>
        <taxon>Amphibia</taxon>
        <taxon>Batrachia</taxon>
        <taxon>Anura</taxon>
        <taxon>Neobatrachia</taxon>
        <taxon>Hyloidea</taxon>
        <taxon>Eleutherodactylidae</taxon>
        <taxon>Eleutherodactylinae</taxon>
        <taxon>Eleutherodactylus</taxon>
        <taxon>Eleutherodactylus</taxon>
    </lineage>
</organism>
<keyword evidence="7" id="KW-0356">Hemostasis</keyword>
<evidence type="ECO:0000256" key="11">
    <source>
        <dbReference type="ARBA" id="ARBA00023136"/>
    </source>
</evidence>
<proteinExistence type="inferred from homology"/>
<dbReference type="GO" id="GO:0004896">
    <property type="term" value="F:cytokine receptor activity"/>
    <property type="evidence" value="ECO:0007669"/>
    <property type="project" value="TreeGrafter"/>
</dbReference>
<dbReference type="GO" id="GO:0005886">
    <property type="term" value="C:plasma membrane"/>
    <property type="evidence" value="ECO:0007669"/>
    <property type="project" value="TreeGrafter"/>
</dbReference>
<dbReference type="InterPro" id="IPR036116">
    <property type="entry name" value="FN3_sf"/>
</dbReference>
<dbReference type="Proteomes" id="UP000770717">
    <property type="component" value="Unassembled WGS sequence"/>
</dbReference>
<name>A0A8J6F9H2_ELECQ</name>
<dbReference type="OrthoDB" id="8942372at2759"/>
<evidence type="ECO:0000256" key="17">
    <source>
        <dbReference type="SAM" id="Phobius"/>
    </source>
</evidence>
<comment type="subunit">
    <text evidence="4">Interacts with HSPE; the interaction, inhibited by heparin, promotes the generation of activated factor X and activates coagulation in the presence of activated factor VII.</text>
</comment>
<keyword evidence="6 17" id="KW-0812">Transmembrane</keyword>
<keyword evidence="14" id="KW-0325">Glycoprotein</keyword>
<evidence type="ECO:0000256" key="5">
    <source>
        <dbReference type="ARBA" id="ARBA00018722"/>
    </source>
</evidence>
<evidence type="ECO:0000256" key="1">
    <source>
        <dbReference type="ARBA" id="ARBA00002201"/>
    </source>
</evidence>
<dbReference type="SUPFAM" id="SSF49265">
    <property type="entry name" value="Fibronectin type III"/>
    <property type="match status" value="2"/>
</dbReference>
<dbReference type="EMBL" id="WNTK01000005">
    <property type="protein sequence ID" value="KAG9483131.1"/>
    <property type="molecule type" value="Genomic_DNA"/>
</dbReference>
<dbReference type="GO" id="GO:0007596">
    <property type="term" value="P:blood coagulation"/>
    <property type="evidence" value="ECO:0007669"/>
    <property type="project" value="UniProtKB-KW"/>
</dbReference>
<dbReference type="InterPro" id="IPR015373">
    <property type="entry name" value="Interferon/interleukin_rcp_dom"/>
</dbReference>
<gene>
    <name evidence="20" type="ORF">GDO78_009205</name>
</gene>
<keyword evidence="21" id="KW-1185">Reference proteome</keyword>
<feature type="domain" description="Interferon/interleukin receptor" evidence="19">
    <location>
        <begin position="100"/>
        <end position="207"/>
    </location>
</feature>
<keyword evidence="10" id="KW-0094">Blood coagulation</keyword>
<keyword evidence="9 17" id="KW-1133">Transmembrane helix</keyword>
<keyword evidence="11 17" id="KW-0472">Membrane</keyword>
<comment type="function">
    <text evidence="1">Initiates blood coagulation by forming a complex with circulating factor VII or VIIa. The [TF:VIIa] complex activates factors IX or X by specific limited proteolysis. TF plays a role in normal hemostasis by initiating the cell-surface assembly and propagation of the coagulation protease cascade.</text>
</comment>
<dbReference type="FunFam" id="2.60.40.10:FF:000899">
    <property type="entry name" value="Tissue factor"/>
    <property type="match status" value="1"/>
</dbReference>
<sequence length="235" mass="26628">MNFPTATDIKVSSINFKTIVDWSPKPTNFTYTVQIRGSTLRDWKKKCIYTTDTTCDVSDIMQDARSPYEIRIISEVKSPETDEEFPHADGPTFNPYEETLIGKPVIQEFKFNKDHSNLTIVVKDALTPYRNAYNTPVTVRDIFQSDFRYTVFYRKASSTGKKEQSSASNKIVIKTEKGEDYCFFVQATVPSRKENRASQNSDEKCTSSGNAVAGGFLPSTGVLCLSIMILLYWLL</sequence>
<comment type="subcellular location">
    <subcellularLocation>
        <location evidence="2">Membrane</location>
        <topology evidence="2">Single-pass type I membrane protein</topology>
    </subcellularLocation>
</comment>
<evidence type="ECO:0000313" key="20">
    <source>
        <dbReference type="EMBL" id="KAG9483131.1"/>
    </source>
</evidence>
<reference evidence="20" key="1">
    <citation type="thesis" date="2020" institute="ProQuest LLC" country="789 East Eisenhower Parkway, Ann Arbor, MI, USA">
        <title>Comparative Genomics and Chromosome Evolution.</title>
        <authorList>
            <person name="Mudd A.B."/>
        </authorList>
    </citation>
    <scope>NUCLEOTIDE SEQUENCE</scope>
    <source>
        <strain evidence="20">HN-11 Male</strain>
        <tissue evidence="20">Kidney and liver</tissue>
    </source>
</reference>
<dbReference type="Pfam" id="PF09294">
    <property type="entry name" value="Interfer-bind"/>
    <property type="match status" value="1"/>
</dbReference>
<evidence type="ECO:0000256" key="12">
    <source>
        <dbReference type="ARBA" id="ARBA00023139"/>
    </source>
</evidence>
<dbReference type="PANTHER" id="PTHR20859:SF22">
    <property type="entry name" value="TISSUE FACTOR"/>
    <property type="match status" value="1"/>
</dbReference>
<evidence type="ECO:0000256" key="10">
    <source>
        <dbReference type="ARBA" id="ARBA00023084"/>
    </source>
</evidence>
<evidence type="ECO:0000256" key="15">
    <source>
        <dbReference type="ARBA" id="ARBA00023288"/>
    </source>
</evidence>
<keyword evidence="12" id="KW-0564">Palmitate</keyword>
<dbReference type="PRINTS" id="PR00346">
    <property type="entry name" value="TISSUEFACTOR"/>
</dbReference>
<evidence type="ECO:0000256" key="2">
    <source>
        <dbReference type="ARBA" id="ARBA00004479"/>
    </source>
</evidence>
<evidence type="ECO:0000256" key="9">
    <source>
        <dbReference type="ARBA" id="ARBA00022989"/>
    </source>
</evidence>
<evidence type="ECO:0000313" key="21">
    <source>
        <dbReference type="Proteomes" id="UP000770717"/>
    </source>
</evidence>
<accession>A0A8J6F9H2</accession>
<evidence type="ECO:0000256" key="3">
    <source>
        <dbReference type="ARBA" id="ARBA00009197"/>
    </source>
</evidence>